<keyword evidence="1" id="KW-0812">Transmembrane</keyword>
<dbReference type="EMBL" id="BPLR01020151">
    <property type="protein sequence ID" value="GIX75236.1"/>
    <property type="molecule type" value="Genomic_DNA"/>
</dbReference>
<name>A0AAV4MV53_CAEEX</name>
<evidence type="ECO:0000256" key="1">
    <source>
        <dbReference type="SAM" id="Phobius"/>
    </source>
</evidence>
<sequence length="107" mass="12317">MIAVGDLFRKILRAQWHIRSTAYCIISSGQLQQTLLLTRSLIPPGSHHFLLIATMLTWDFLFSIYLPAPVLTLLLAFKLKVILSIWPIYFQILHLMLFVSCSYIVVL</sequence>
<keyword evidence="1" id="KW-0472">Membrane</keyword>
<evidence type="ECO:0000313" key="3">
    <source>
        <dbReference type="Proteomes" id="UP001054945"/>
    </source>
</evidence>
<organism evidence="2 3">
    <name type="scientific">Caerostris extrusa</name>
    <name type="common">Bark spider</name>
    <name type="synonym">Caerostris bankana</name>
    <dbReference type="NCBI Taxonomy" id="172846"/>
    <lineage>
        <taxon>Eukaryota</taxon>
        <taxon>Metazoa</taxon>
        <taxon>Ecdysozoa</taxon>
        <taxon>Arthropoda</taxon>
        <taxon>Chelicerata</taxon>
        <taxon>Arachnida</taxon>
        <taxon>Araneae</taxon>
        <taxon>Araneomorphae</taxon>
        <taxon>Entelegynae</taxon>
        <taxon>Araneoidea</taxon>
        <taxon>Araneidae</taxon>
        <taxon>Caerostris</taxon>
    </lineage>
</organism>
<feature type="transmembrane region" description="Helical" evidence="1">
    <location>
        <begin position="88"/>
        <end position="106"/>
    </location>
</feature>
<comment type="caution">
    <text evidence="2">The sequence shown here is derived from an EMBL/GenBank/DDBJ whole genome shotgun (WGS) entry which is preliminary data.</text>
</comment>
<keyword evidence="1" id="KW-1133">Transmembrane helix</keyword>
<keyword evidence="3" id="KW-1185">Reference proteome</keyword>
<evidence type="ECO:0000313" key="2">
    <source>
        <dbReference type="EMBL" id="GIX75236.1"/>
    </source>
</evidence>
<accession>A0AAV4MV53</accession>
<protein>
    <submittedName>
        <fullName evidence="2">Uncharacterized protein</fullName>
    </submittedName>
</protein>
<feature type="transmembrane region" description="Helical" evidence="1">
    <location>
        <begin position="49"/>
        <end position="68"/>
    </location>
</feature>
<dbReference type="AlphaFoldDB" id="A0AAV4MV53"/>
<reference evidence="2 3" key="1">
    <citation type="submission" date="2021-06" db="EMBL/GenBank/DDBJ databases">
        <title>Caerostris extrusa draft genome.</title>
        <authorList>
            <person name="Kono N."/>
            <person name="Arakawa K."/>
        </authorList>
    </citation>
    <scope>NUCLEOTIDE SEQUENCE [LARGE SCALE GENOMIC DNA]</scope>
</reference>
<gene>
    <name evidence="2" type="ORF">CEXT_322731</name>
</gene>
<proteinExistence type="predicted"/>
<dbReference type="Proteomes" id="UP001054945">
    <property type="component" value="Unassembled WGS sequence"/>
</dbReference>